<dbReference type="Pfam" id="PF00583">
    <property type="entry name" value="Acetyltransf_1"/>
    <property type="match status" value="1"/>
</dbReference>
<dbReference type="InterPro" id="IPR016181">
    <property type="entry name" value="Acyl_CoA_acyltransferase"/>
</dbReference>
<keyword evidence="3" id="KW-1185">Reference proteome</keyword>
<dbReference type="SUPFAM" id="SSF55729">
    <property type="entry name" value="Acyl-CoA N-acyltransferases (Nat)"/>
    <property type="match status" value="1"/>
</dbReference>
<dbReference type="EMBL" id="JAIXNE010000001">
    <property type="protein sequence ID" value="MCA6073742.1"/>
    <property type="molecule type" value="Genomic_DNA"/>
</dbReference>
<sequence length="174" mass="20425">MSNIHLKPVLASEIGELAEISYRTFDEAFRHLNNPDDFNAFIAEAFTIEKISHEFHNPEVEFYFANAGDERAGYMKLNHGNAQTEHELDNALEIERIYVDSKFQGMKIGEFMVNFAIEKALQKKHDWIWLGVWEKNTRAIQFYERHAFIKFSKHTFIIGNDPQTDILMRRSLNL</sequence>
<dbReference type="RefSeq" id="WP_225696853.1">
    <property type="nucleotide sequence ID" value="NZ_JAIXNE010000001.1"/>
</dbReference>
<evidence type="ECO:0000313" key="2">
    <source>
        <dbReference type="EMBL" id="MCA6073742.1"/>
    </source>
</evidence>
<organism evidence="2 3">
    <name type="scientific">Fulvivirga sedimenti</name>
    <dbReference type="NCBI Taxonomy" id="2879465"/>
    <lineage>
        <taxon>Bacteria</taxon>
        <taxon>Pseudomonadati</taxon>
        <taxon>Bacteroidota</taxon>
        <taxon>Cytophagia</taxon>
        <taxon>Cytophagales</taxon>
        <taxon>Fulvivirgaceae</taxon>
        <taxon>Fulvivirga</taxon>
    </lineage>
</organism>
<gene>
    <name evidence="2" type="ORF">LDX50_02630</name>
</gene>
<dbReference type="GO" id="GO:0016747">
    <property type="term" value="F:acyltransferase activity, transferring groups other than amino-acyl groups"/>
    <property type="evidence" value="ECO:0007669"/>
    <property type="project" value="InterPro"/>
</dbReference>
<evidence type="ECO:0000313" key="3">
    <source>
        <dbReference type="Proteomes" id="UP001139409"/>
    </source>
</evidence>
<reference evidence="2" key="1">
    <citation type="submission" date="2021-09" db="EMBL/GenBank/DDBJ databases">
        <title>Fulvivirga sp. isolated from coastal sediment.</title>
        <authorList>
            <person name="Yu H."/>
        </authorList>
    </citation>
    <scope>NUCLEOTIDE SEQUENCE</scope>
    <source>
        <strain evidence="2">1062</strain>
    </source>
</reference>
<comment type="caution">
    <text evidence="2">The sequence shown here is derived from an EMBL/GenBank/DDBJ whole genome shotgun (WGS) entry which is preliminary data.</text>
</comment>
<name>A0A9X1KWZ6_9BACT</name>
<dbReference type="Gene3D" id="3.40.630.30">
    <property type="match status" value="1"/>
</dbReference>
<feature type="domain" description="N-acetyltransferase" evidence="1">
    <location>
        <begin position="20"/>
        <end position="173"/>
    </location>
</feature>
<dbReference type="Proteomes" id="UP001139409">
    <property type="component" value="Unassembled WGS sequence"/>
</dbReference>
<dbReference type="AlphaFoldDB" id="A0A9X1KWZ6"/>
<dbReference type="InterPro" id="IPR000182">
    <property type="entry name" value="GNAT_dom"/>
</dbReference>
<proteinExistence type="predicted"/>
<protein>
    <submittedName>
        <fullName evidence="2">GNAT family N-acetyltransferase</fullName>
    </submittedName>
</protein>
<dbReference type="PROSITE" id="PS51186">
    <property type="entry name" value="GNAT"/>
    <property type="match status" value="1"/>
</dbReference>
<evidence type="ECO:0000259" key="1">
    <source>
        <dbReference type="PROSITE" id="PS51186"/>
    </source>
</evidence>
<accession>A0A9X1KWZ6</accession>
<dbReference type="CDD" id="cd04301">
    <property type="entry name" value="NAT_SF"/>
    <property type="match status" value="1"/>
</dbReference>